<dbReference type="PROSITE" id="PS00463">
    <property type="entry name" value="ZN2_CY6_FUNGAL_1"/>
    <property type="match status" value="1"/>
</dbReference>
<keyword evidence="5" id="KW-1185">Reference proteome</keyword>
<organism evidence="4 5">
    <name type="scientific">Coleophoma cylindrospora</name>
    <dbReference type="NCBI Taxonomy" id="1849047"/>
    <lineage>
        <taxon>Eukaryota</taxon>
        <taxon>Fungi</taxon>
        <taxon>Dikarya</taxon>
        <taxon>Ascomycota</taxon>
        <taxon>Pezizomycotina</taxon>
        <taxon>Leotiomycetes</taxon>
        <taxon>Helotiales</taxon>
        <taxon>Dermateaceae</taxon>
        <taxon>Coleophoma</taxon>
    </lineage>
</organism>
<accession>A0A3D8R226</accession>
<dbReference type="InterPro" id="IPR001138">
    <property type="entry name" value="Zn2Cys6_DnaBD"/>
</dbReference>
<dbReference type="GO" id="GO:0008270">
    <property type="term" value="F:zinc ion binding"/>
    <property type="evidence" value="ECO:0007669"/>
    <property type="project" value="InterPro"/>
</dbReference>
<feature type="compositionally biased region" description="Polar residues" evidence="2">
    <location>
        <begin position="82"/>
        <end position="92"/>
    </location>
</feature>
<dbReference type="AlphaFoldDB" id="A0A3D8R226"/>
<evidence type="ECO:0000256" key="2">
    <source>
        <dbReference type="SAM" id="MobiDB-lite"/>
    </source>
</evidence>
<dbReference type="GO" id="GO:0000981">
    <property type="term" value="F:DNA-binding transcription factor activity, RNA polymerase II-specific"/>
    <property type="evidence" value="ECO:0007669"/>
    <property type="project" value="InterPro"/>
</dbReference>
<feature type="domain" description="Zn(2)-C6 fungal-type" evidence="3">
    <location>
        <begin position="10"/>
        <end position="38"/>
    </location>
</feature>
<feature type="region of interest" description="Disordered" evidence="2">
    <location>
        <begin position="55"/>
        <end position="109"/>
    </location>
</feature>
<evidence type="ECO:0000313" key="5">
    <source>
        <dbReference type="Proteomes" id="UP000256645"/>
    </source>
</evidence>
<dbReference type="PANTHER" id="PTHR38791">
    <property type="entry name" value="ZN(II)2CYS6 TRANSCRIPTION FACTOR (EUROFUNG)-RELATED-RELATED"/>
    <property type="match status" value="1"/>
</dbReference>
<dbReference type="OrthoDB" id="4314040at2759"/>
<dbReference type="PROSITE" id="PS50048">
    <property type="entry name" value="ZN2_CY6_FUNGAL_2"/>
    <property type="match status" value="1"/>
</dbReference>
<evidence type="ECO:0000259" key="3">
    <source>
        <dbReference type="PROSITE" id="PS50048"/>
    </source>
</evidence>
<dbReference type="CDD" id="cd00067">
    <property type="entry name" value="GAL4"/>
    <property type="match status" value="1"/>
</dbReference>
<dbReference type="Proteomes" id="UP000256645">
    <property type="component" value="Unassembled WGS sequence"/>
</dbReference>
<name>A0A3D8R226_9HELO</name>
<dbReference type="InterPro" id="IPR036864">
    <property type="entry name" value="Zn2-C6_fun-type_DNA-bd_sf"/>
</dbReference>
<dbReference type="PANTHER" id="PTHR38791:SF13">
    <property type="entry name" value="ZN(2)-C6 FUNGAL-TYPE DOMAIN-CONTAINING PROTEIN"/>
    <property type="match status" value="1"/>
</dbReference>
<dbReference type="InterPro" id="IPR053175">
    <property type="entry name" value="DHMBA_Reg_Transcription_Factor"/>
</dbReference>
<evidence type="ECO:0000313" key="4">
    <source>
        <dbReference type="EMBL" id="RDW68000.1"/>
    </source>
</evidence>
<proteinExistence type="predicted"/>
<dbReference type="Gene3D" id="4.10.240.10">
    <property type="entry name" value="Zn(2)-C6 fungal-type DNA-binding domain"/>
    <property type="match status" value="1"/>
</dbReference>
<reference evidence="4 5" key="1">
    <citation type="journal article" date="2018" name="IMA Fungus">
        <title>IMA Genome-F 9: Draft genome sequence of Annulohypoxylon stygium, Aspergillus mulundensis, Berkeleyomyces basicola (syn. Thielaviopsis basicola), Ceratocystis smalleyi, two Cercospora beticola strains, Coleophoma cylindrospora, Fusarium fracticaudum, Phialophora cf. hyalina, and Morchella septimelata.</title>
        <authorList>
            <person name="Wingfield B.D."/>
            <person name="Bills G.F."/>
            <person name="Dong Y."/>
            <person name="Huang W."/>
            <person name="Nel W.J."/>
            <person name="Swalarsk-Parry B.S."/>
            <person name="Vaghefi N."/>
            <person name="Wilken P.M."/>
            <person name="An Z."/>
            <person name="de Beer Z.W."/>
            <person name="De Vos L."/>
            <person name="Chen L."/>
            <person name="Duong T.A."/>
            <person name="Gao Y."/>
            <person name="Hammerbacher A."/>
            <person name="Kikkert J.R."/>
            <person name="Li Y."/>
            <person name="Li H."/>
            <person name="Li K."/>
            <person name="Li Q."/>
            <person name="Liu X."/>
            <person name="Ma X."/>
            <person name="Naidoo K."/>
            <person name="Pethybridge S.J."/>
            <person name="Sun J."/>
            <person name="Steenkamp E.T."/>
            <person name="van der Nest M.A."/>
            <person name="van Wyk S."/>
            <person name="Wingfield M.J."/>
            <person name="Xiong C."/>
            <person name="Yue Q."/>
            <person name="Zhang X."/>
        </authorList>
    </citation>
    <scope>NUCLEOTIDE SEQUENCE [LARGE SCALE GENOMIC DNA]</scope>
    <source>
        <strain evidence="4 5">BP6252</strain>
    </source>
</reference>
<evidence type="ECO:0000256" key="1">
    <source>
        <dbReference type="ARBA" id="ARBA00023242"/>
    </source>
</evidence>
<dbReference type="SMART" id="SM00066">
    <property type="entry name" value="GAL4"/>
    <property type="match status" value="1"/>
</dbReference>
<dbReference type="Pfam" id="PF00172">
    <property type="entry name" value="Zn_clus"/>
    <property type="match status" value="1"/>
</dbReference>
<dbReference type="SUPFAM" id="SSF57701">
    <property type="entry name" value="Zn2/Cys6 DNA-binding domain"/>
    <property type="match status" value="1"/>
</dbReference>
<dbReference type="STRING" id="1849047.A0A3D8R226"/>
<keyword evidence="1" id="KW-0539">Nucleus</keyword>
<sequence>MVYCGKPSRGCQMCRTRRIKCDETKPTCLQCQKSRRQCPGYKDDFDLVFRNETQATERRARKSNNAKKINTQLVQRKDAGQRSFSISSNSSEDANDDRSLITPTSATSTGSTSAAYAAIQGDLQVPVEQQALCYFLANFVYLPQHSNSKGFFDFLLPMMKSEQPDSQLSTAIQAVAMASLANRPNSRGSPLMVQAVAHYAKALKATNIALQSPAQQKSDQTLASILLLGFFETITLEQTNVLAWGAHIDGAVQLVRMRGKKQLRTRVGSALFLVVRTQMIICCLTASKPPVLGTEWWIADAIKDENAQFVAKLCLRVAEMRAELNTTLATSPRTPENFEKVLALMRRAQEMEHDYLAWEEQIPDLWRVKTVAWVDNVPDGDFAKADVCPGKVDMYDDIFVASCWNLARVSRLFISGIVIRCAAWVCAPVDYRTTPEYATAARLGVDMICDIVASIPYHLGWRTDENGALTAGDLTGFACGADNITNPKALGGFFVLYPLFSASCSDFATDSQRKWMKGRLSYISDTMGMNQARTLGSFELRLPSMIIKRDSMGHAVPTIKSYLAAHGMDPSSGTASSNPVQSSIQQRDAIMRDAWEKNRKELLMKASNAQGESSERILANYLAI</sequence>
<comment type="caution">
    <text evidence="4">The sequence shown here is derived from an EMBL/GenBank/DDBJ whole genome shotgun (WGS) entry which is preliminary data.</text>
</comment>
<dbReference type="EMBL" id="PDLM01000010">
    <property type="protein sequence ID" value="RDW68000.1"/>
    <property type="molecule type" value="Genomic_DNA"/>
</dbReference>
<gene>
    <name evidence="4" type="ORF">BP6252_09396</name>
</gene>
<dbReference type="InterPro" id="IPR021858">
    <property type="entry name" value="Fun_TF"/>
</dbReference>
<dbReference type="Pfam" id="PF11951">
    <property type="entry name" value="Fungal_trans_2"/>
    <property type="match status" value="1"/>
</dbReference>
<protein>
    <recommendedName>
        <fullName evidence="3">Zn(2)-C6 fungal-type domain-containing protein</fullName>
    </recommendedName>
</protein>